<proteinExistence type="predicted"/>
<accession>E0XU42</accession>
<reference evidence="1" key="1">
    <citation type="journal article" date="2011" name="Environ. Microbiol.">
        <title>Time-series analyses of Monterey Bay coastal microbial picoplankton using a 'genome proxy' microarray.</title>
        <authorList>
            <person name="Rich V.I."/>
            <person name="Pham V.D."/>
            <person name="Eppley J."/>
            <person name="Shi Y."/>
            <person name="DeLong E.F."/>
        </authorList>
    </citation>
    <scope>NUCLEOTIDE SEQUENCE</scope>
</reference>
<organism evidence="1">
    <name type="scientific">uncultured Desulfobacterales bacterium HF0200_07G10</name>
    <dbReference type="NCBI Taxonomy" id="710741"/>
    <lineage>
        <taxon>Bacteria</taxon>
        <taxon>Pseudomonadati</taxon>
        <taxon>Thermodesulfobacteriota</taxon>
        <taxon>Desulfobacteria</taxon>
        <taxon>Desulfobacterales</taxon>
        <taxon>environmental samples</taxon>
    </lineage>
</organism>
<dbReference type="AlphaFoldDB" id="E0XU42"/>
<dbReference type="EMBL" id="GU474877">
    <property type="protein sequence ID" value="ADI17933.1"/>
    <property type="molecule type" value="Genomic_DNA"/>
</dbReference>
<protein>
    <submittedName>
        <fullName evidence="1">Uncharacterized protein</fullName>
    </submittedName>
</protein>
<name>E0XU42_9BACT</name>
<evidence type="ECO:0000313" key="1">
    <source>
        <dbReference type="EMBL" id="ADI17933.1"/>
    </source>
</evidence>
<sequence length="79" mass="9126">MQKVRGHTCLHRSKDIVLPLIVGLRFHILFHSPYRGAFHLSLTVLVHYRSSTVFSLRRWSSQIPARFLVSRSTRVSNPG</sequence>